<dbReference type="InterPro" id="IPR011146">
    <property type="entry name" value="HIT-like"/>
</dbReference>
<dbReference type="SUPFAM" id="SSF54197">
    <property type="entry name" value="HIT-like"/>
    <property type="match status" value="1"/>
</dbReference>
<dbReference type="EMBL" id="PCRP01000063">
    <property type="protein sequence ID" value="PIP23336.1"/>
    <property type="molecule type" value="Genomic_DNA"/>
</dbReference>
<feature type="non-terminal residue" evidence="3">
    <location>
        <position position="138"/>
    </location>
</feature>
<dbReference type="GO" id="GO:0003824">
    <property type="term" value="F:catalytic activity"/>
    <property type="evidence" value="ECO:0007669"/>
    <property type="project" value="InterPro"/>
</dbReference>
<feature type="domain" description="HIT" evidence="2">
    <location>
        <begin position="18"/>
        <end position="128"/>
    </location>
</feature>
<feature type="short sequence motif" description="Histidine triad motif" evidence="1">
    <location>
        <begin position="113"/>
        <end position="117"/>
    </location>
</feature>
<dbReference type="Proteomes" id="UP000230273">
    <property type="component" value="Unassembled WGS sequence"/>
</dbReference>
<reference evidence="3 4" key="1">
    <citation type="submission" date="2017-09" db="EMBL/GenBank/DDBJ databases">
        <title>Depth-based differentiation of microbial function through sediment-hosted aquifers and enrichment of novel symbionts in the deep terrestrial subsurface.</title>
        <authorList>
            <person name="Probst A.J."/>
            <person name="Ladd B."/>
            <person name="Jarett J.K."/>
            <person name="Geller-Mcgrath D.E."/>
            <person name="Sieber C.M."/>
            <person name="Emerson J.B."/>
            <person name="Anantharaman K."/>
            <person name="Thomas B.C."/>
            <person name="Malmstrom R."/>
            <person name="Stieglmeier M."/>
            <person name="Klingl A."/>
            <person name="Woyke T."/>
            <person name="Ryan C.M."/>
            <person name="Banfield J.F."/>
        </authorList>
    </citation>
    <scope>NUCLEOTIDE SEQUENCE [LARGE SCALE GENOMIC DNA]</scope>
    <source>
        <strain evidence="3">CG23_combo_of_CG06-09_8_20_14_all_38_19</strain>
    </source>
</reference>
<dbReference type="Pfam" id="PF01230">
    <property type="entry name" value="HIT"/>
    <property type="match status" value="1"/>
</dbReference>
<dbReference type="Gene3D" id="3.30.428.10">
    <property type="entry name" value="HIT-like"/>
    <property type="match status" value="1"/>
</dbReference>
<comment type="caution">
    <text evidence="3">The sequence shown here is derived from an EMBL/GenBank/DDBJ whole genome shotgun (WGS) entry which is preliminary data.</text>
</comment>
<evidence type="ECO:0000313" key="3">
    <source>
        <dbReference type="EMBL" id="PIP23336.1"/>
    </source>
</evidence>
<protein>
    <recommendedName>
        <fullName evidence="2">HIT domain-containing protein</fullName>
    </recommendedName>
</protein>
<dbReference type="InterPro" id="IPR036265">
    <property type="entry name" value="HIT-like_sf"/>
</dbReference>
<dbReference type="InterPro" id="IPR052908">
    <property type="entry name" value="AP-4-A_phosphorylase"/>
</dbReference>
<dbReference type="PANTHER" id="PTHR42997:SF1">
    <property type="entry name" value="AP-4-A PHOSPHORYLASE"/>
    <property type="match status" value="1"/>
</dbReference>
<proteinExistence type="predicted"/>
<dbReference type="PANTHER" id="PTHR42997">
    <property type="entry name" value="HIT FAMILY HYDROLASE"/>
    <property type="match status" value="1"/>
</dbReference>
<accession>A0A2G9YVQ5</accession>
<sequence>MRGILATKIKKIFILIKMDCPFCNINKEKTRIIKEGKNVFVVFSNPRLVKGHLLVIPKRHVVKISELNAKEKKELFDTVIEFQEKILKKISSGCDIRQNYRPFQKQGGLKVNHLHIHLLPREFEDELYQKCQINEKEI</sequence>
<evidence type="ECO:0000313" key="4">
    <source>
        <dbReference type="Proteomes" id="UP000230273"/>
    </source>
</evidence>
<dbReference type="AlphaFoldDB" id="A0A2G9YVQ5"/>
<evidence type="ECO:0000256" key="1">
    <source>
        <dbReference type="PROSITE-ProRule" id="PRU00464"/>
    </source>
</evidence>
<dbReference type="PROSITE" id="PS51084">
    <property type="entry name" value="HIT_2"/>
    <property type="match status" value="1"/>
</dbReference>
<evidence type="ECO:0000259" key="2">
    <source>
        <dbReference type="PROSITE" id="PS51084"/>
    </source>
</evidence>
<gene>
    <name evidence="3" type="ORF">COX36_03920</name>
</gene>
<name>A0A2G9YVQ5_9BACT</name>
<organism evidence="3 4">
    <name type="scientific">Candidatus Nealsonbacteria bacterium CG23_combo_of_CG06-09_8_20_14_all_38_19</name>
    <dbReference type="NCBI Taxonomy" id="1974721"/>
    <lineage>
        <taxon>Bacteria</taxon>
        <taxon>Candidatus Nealsoniibacteriota</taxon>
    </lineage>
</organism>